<dbReference type="EMBL" id="JAPHNI010000314">
    <property type="protein sequence ID" value="KAJ8112579.1"/>
    <property type="molecule type" value="Genomic_DNA"/>
</dbReference>
<evidence type="ECO:0000313" key="2">
    <source>
        <dbReference type="Proteomes" id="UP001153331"/>
    </source>
</evidence>
<evidence type="ECO:0000313" key="1">
    <source>
        <dbReference type="EMBL" id="KAJ8112579.1"/>
    </source>
</evidence>
<gene>
    <name evidence="1" type="ORF">OPT61_g5087</name>
</gene>
<proteinExistence type="predicted"/>
<comment type="caution">
    <text evidence="1">The sequence shown here is derived from an EMBL/GenBank/DDBJ whole genome shotgun (WGS) entry which is preliminary data.</text>
</comment>
<keyword evidence="2" id="KW-1185">Reference proteome</keyword>
<accession>A0ACC2IBL0</accession>
<reference evidence="1" key="1">
    <citation type="submission" date="2022-11" db="EMBL/GenBank/DDBJ databases">
        <title>Genome Sequence of Boeremia exigua.</title>
        <authorList>
            <person name="Buettner E."/>
        </authorList>
    </citation>
    <scope>NUCLEOTIDE SEQUENCE</scope>
    <source>
        <strain evidence="1">CU02</strain>
    </source>
</reference>
<sequence length="1829" mass="204442">MDELLPSYESAIQQDPFTLIAPYLTSEAIFAATLVCKKWHKIFTPHLWGSPASHFGVENDTVYVALTRFKRTLPYARSSVRALTHTLQFPPAHAEIYGGPHSEWLRDCLERLPHLQCLMVNGLPFFDHAALLTLRHASSWWNTHRRTVFPVFGLRLLDASGCINATSTGLAEALPHLPDLISLDLSRTPAARSDVVLSKLKYLRSLRVLNLEGLGLKDYEFSIVASSIETRVRSLNVSDNYLTDASARLLLEHCLKETAIPEHVTRAPLPPVEHGRLSGDPDAYESEDLVGHLRQRLTKGFVGSLAIEEYRDTGVTHLYLSRNSVTVEAISGLLRSKRLRVLDVGVLPAVLTRPMEPSYEEVDNSMDLPGVAKMTPVLADFAAAKMRYLRVNYQIVTEDTPVGIPSSPRAELAGDLGRYVPPTSVELEAPQRHEVESFQHSKPTPELSSMEDAVFELPGSPAFPVELPGSLPVEVPSKTHEDDNLGRTPSIKVTSDAPEIKRGAAYAPEAVLVNSPLSPISPISSEDGDQRVARTGYTTPDYSGGLSTLAASSASSVLKDNSGRRSRHNSIYFVEERRARLDLRQSQENRLHPGMLPKVHTLVLTDVPRSTDDPDLIRRLVQYIKDAAEEAAIARQRSRHTYMLPPGRSRNIAEREYARSLFALKRIVFEMAPPSVVHKKISSSWRAYPTKSSTEDADSEAFWEAATHDFSFFDDEECGIPTREPGRGLPLAAMSGLELAVHRPAPPPQPRRAEPPLQPQLDVVSEIGKFRRDRKAAYNNLLDMGEVDPEVEGYWPGDITVVRKPVDADEGELDCYGNRYQGWGLYRPYTQEEQRAYCTNGASKPRQRASVQAQATKSPLKHSRTIISDATPARSRKEQPHNVSRSRSHRKVTTSGRRDYHDGPGSTHANAKTGSPLSRTGSNGRTATQQKKDCLVCTDKRSLSRFPAYPPTAHCNHNADVCRRCLRTWITTAFTDKLWDEINCPTCSERLDYNDVREFAPSEIFRKYKKLSNKAALEAIPGFYWCLAKGCKSGQVIDVGSPWHKGETCKEYDYRTNKKLKKEEDIASKKWMKEKSKNCPGCKRPIEKADGCDHMTCSRCRHEFCWQCLASYKRPRDAMSVTHRNDCVHHIARNGDDGYYGRTVWAGGYDPSVHRKYPRRSSPTTSWPASSDTASSLNTPPALPAVDQLKLPALTPDIQTPSRTRDQTLPTHFRSQALLSGPLSAVGPEALSAGASRFPDITIGALISEKDVSTVSLLEEESQRTRSKENSFPHNIGTATNYTSCFSPAARAVETVQMQSLLPSMQKIITIVDYHEQYLSYWGGGLYHGPTFKKELQNASKKTGKIDLTTVDWRWTGLLFSILSSGLIGSPEGVSLEWGFSIEEKVRLSRLWGAATVTSLNLGDYTSQYHLTSVQAIMNLHGFEHLVGSSNQWAALRSVAMVVARGLNLHRIGPHPDDQRLPYLNEAQKAAFIEREIGRRVWYAAATQEWLCSSSQTFPGYNIQRKHFTTTQPAIFDEETVLPVEEGTPTFAVVGNYFFEYAYLLLQFGDDMLEAEDQDEQSTYNRILKWDGELRASYAQNIPKCLSHKIPLQPHWPKWVGWARRLHEASCSHKIIMIHQSFLNKSYKDPRFMYSRWACATAAKHVLSLYPKREPDEPQFWVEQAFSITAGICLILDLFHRTEVNAEAQEYLACVKRAVVYLASFPTSSVANHGVRVLTSLLQEYTKKVDATRNCAQKRHSNQAPTPVSPFPKGMEDPSVAEAGLIPSALLTNPEIPLSTEAASAFNFDIDMMEFEDLLDILPTEMGVDTSAFYDGMLSASNGTYNGVW</sequence>
<name>A0ACC2IBL0_9PLEO</name>
<dbReference type="Proteomes" id="UP001153331">
    <property type="component" value="Unassembled WGS sequence"/>
</dbReference>
<protein>
    <submittedName>
        <fullName evidence="1">Uncharacterized protein</fullName>
    </submittedName>
</protein>
<organism evidence="1 2">
    <name type="scientific">Boeremia exigua</name>
    <dbReference type="NCBI Taxonomy" id="749465"/>
    <lineage>
        <taxon>Eukaryota</taxon>
        <taxon>Fungi</taxon>
        <taxon>Dikarya</taxon>
        <taxon>Ascomycota</taxon>
        <taxon>Pezizomycotina</taxon>
        <taxon>Dothideomycetes</taxon>
        <taxon>Pleosporomycetidae</taxon>
        <taxon>Pleosporales</taxon>
        <taxon>Pleosporineae</taxon>
        <taxon>Didymellaceae</taxon>
        <taxon>Boeremia</taxon>
    </lineage>
</organism>